<evidence type="ECO:0000256" key="6">
    <source>
        <dbReference type="SAM" id="MobiDB-lite"/>
    </source>
</evidence>
<dbReference type="InterPro" id="IPR011701">
    <property type="entry name" value="MFS"/>
</dbReference>
<evidence type="ECO:0000259" key="8">
    <source>
        <dbReference type="PROSITE" id="PS50850"/>
    </source>
</evidence>
<feature type="transmembrane region" description="Helical" evidence="7">
    <location>
        <begin position="192"/>
        <end position="213"/>
    </location>
</feature>
<feature type="region of interest" description="Disordered" evidence="6">
    <location>
        <begin position="869"/>
        <end position="918"/>
    </location>
</feature>
<dbReference type="EMBL" id="JAZAVJ010000090">
    <property type="protein sequence ID" value="KAK7415028.1"/>
    <property type="molecule type" value="Genomic_DNA"/>
</dbReference>
<evidence type="ECO:0000256" key="5">
    <source>
        <dbReference type="ARBA" id="ARBA00023180"/>
    </source>
</evidence>
<evidence type="ECO:0000256" key="1">
    <source>
        <dbReference type="ARBA" id="ARBA00004141"/>
    </source>
</evidence>
<feature type="transmembrane region" description="Helical" evidence="7">
    <location>
        <begin position="282"/>
        <end position="302"/>
    </location>
</feature>
<keyword evidence="3 7" id="KW-1133">Transmembrane helix</keyword>
<dbReference type="SUPFAM" id="SSF103473">
    <property type="entry name" value="MFS general substrate transporter"/>
    <property type="match status" value="1"/>
</dbReference>
<keyword evidence="2 7" id="KW-0812">Transmembrane</keyword>
<feature type="compositionally biased region" description="Basic and acidic residues" evidence="6">
    <location>
        <begin position="774"/>
        <end position="784"/>
    </location>
</feature>
<feature type="domain" description="Major facilitator superfamily (MFS) profile" evidence="8">
    <location>
        <begin position="127"/>
        <end position="532"/>
    </location>
</feature>
<evidence type="ECO:0000313" key="10">
    <source>
        <dbReference type="Proteomes" id="UP001498476"/>
    </source>
</evidence>
<dbReference type="Pfam" id="PF07690">
    <property type="entry name" value="MFS_1"/>
    <property type="match status" value="1"/>
</dbReference>
<keyword evidence="10" id="KW-1185">Reference proteome</keyword>
<feature type="region of interest" description="Disordered" evidence="6">
    <location>
        <begin position="35"/>
        <end position="95"/>
    </location>
</feature>
<gene>
    <name evidence="9" type="ORF">QQX98_006166</name>
</gene>
<comment type="subcellular location">
    <subcellularLocation>
        <location evidence="1">Membrane</location>
        <topology evidence="1">Multi-pass membrane protein</topology>
    </subcellularLocation>
</comment>
<proteinExistence type="predicted"/>
<dbReference type="PROSITE" id="PS50850">
    <property type="entry name" value="MFS"/>
    <property type="match status" value="1"/>
</dbReference>
<dbReference type="PANTHER" id="PTHR23502">
    <property type="entry name" value="MAJOR FACILITATOR SUPERFAMILY"/>
    <property type="match status" value="1"/>
</dbReference>
<evidence type="ECO:0000256" key="7">
    <source>
        <dbReference type="SAM" id="Phobius"/>
    </source>
</evidence>
<sequence length="998" mass="111892">MAKTPTLSRASSRSSIWRTWSPMFDPLSNYDKSRSQYPWLKGADDHDPASTNPLRRATPLPSLIEMPENTRRSVQGQDAYDSDQDLESAAPDPLLGVTEEDPSLVTWDGPDDPMNPHNWTRNKKWVSTVLVSCFTFISPVSSTMLAPALPDLADEFNISSDFETYLIMSIFLLAYAVGPFILAPLSEMYGRVVVLQSANMLYLIFNTVCGFSQSKQQILLFRFLSGLGGSAPQALGGGVLSDCWRAEERGTATAIYSLAPFLGPAVGPIAGGYLTQYMNWRWIFWIVSAADALVQVLAFLFLQETYAPKILKVKARKLRKETGNKSLRTEYEQPDRTFAQILRKNLMRPFIMLFTQPAIQITALYRGYLYGLMYLVLASFPLVWEEQYDQEPGRASLNYLSLGIGFVLGLQVSGPMIDKVYASLKRRLVLYGVSAHLQLHWIIPNVGAAIFAAGLILSFQCAQTYIVDSYERYAASATGAAAFVRTMAGFSFPLFAPDMYEALGIAWGNAVLAGTAMVLCLLAPIVLWRWGEWIRKKSPGLEPRALKRDGFRVYRGNYSAGEGVARVEGKRLKELFNPKSLGSKQQQKSAKSEADFLFKKPFFMGQLKHYGIKFPSNASLGRLRTLLEDAVAQGKCDQVPEPLVSLEQSMRREYEQKWDEEFAKCTTPSQRALCSLDRFLEHYFLTDGLPDKPKTPEPLTLHGLENEWVMRRKIDLVPDLHSRMGGSPSKGFLCIGWDRDAVWALAKRLEEEAAKAQKILDAARWEEKMEAHRQYLARSSHDGPSRSTRGRPTNDTSPDSFTLERCLGSYLVQAEEVTDGWDDVRPGDLTLDICTGGHGVLYASYHFGIIEGTMLLSLSDEKLEAISPYQSEAGSSEDSEPSSDEADDAETDKGTKRMAPTTDTTNPKRRKVQPPHPRRVYYRMRGRDTGEGEMFPGPEAGHLDFLSDDCATFDGLAYWFPFLSANVKLQGYKVSDKPKKKPEDWYCFSDYGYGYEIC</sequence>
<feature type="transmembrane region" description="Helical" evidence="7">
    <location>
        <begin position="125"/>
        <end position="145"/>
    </location>
</feature>
<feature type="transmembrane region" description="Helical" evidence="7">
    <location>
        <begin position="252"/>
        <end position="270"/>
    </location>
</feature>
<feature type="compositionally biased region" description="Acidic residues" evidence="6">
    <location>
        <begin position="875"/>
        <end position="890"/>
    </location>
</feature>
<keyword evidence="5" id="KW-0325">Glycoprotein</keyword>
<organism evidence="9 10">
    <name type="scientific">Neonectria punicea</name>
    <dbReference type="NCBI Taxonomy" id="979145"/>
    <lineage>
        <taxon>Eukaryota</taxon>
        <taxon>Fungi</taxon>
        <taxon>Dikarya</taxon>
        <taxon>Ascomycota</taxon>
        <taxon>Pezizomycotina</taxon>
        <taxon>Sordariomycetes</taxon>
        <taxon>Hypocreomycetidae</taxon>
        <taxon>Hypocreales</taxon>
        <taxon>Nectriaceae</taxon>
        <taxon>Neonectria</taxon>
    </lineage>
</organism>
<accession>A0ABR1H1P5</accession>
<evidence type="ECO:0000256" key="4">
    <source>
        <dbReference type="ARBA" id="ARBA00023136"/>
    </source>
</evidence>
<reference evidence="9 10" key="1">
    <citation type="journal article" date="2025" name="Microbiol. Resour. Announc.">
        <title>Draft genome sequences for Neonectria magnoliae and Neonectria punicea, canker pathogens of Liriodendron tulipifera and Acer saccharum in West Virginia.</title>
        <authorList>
            <person name="Petronek H.M."/>
            <person name="Kasson M.T."/>
            <person name="Metheny A.M."/>
            <person name="Stauder C.M."/>
            <person name="Lovett B."/>
            <person name="Lynch S.C."/>
            <person name="Garnas J.R."/>
            <person name="Kasson L.R."/>
            <person name="Stajich J.E."/>
        </authorList>
    </citation>
    <scope>NUCLEOTIDE SEQUENCE [LARGE SCALE GENOMIC DNA]</scope>
    <source>
        <strain evidence="9 10">NRRL 64653</strain>
    </source>
</reference>
<feature type="transmembrane region" description="Helical" evidence="7">
    <location>
        <begin position="473"/>
        <end position="496"/>
    </location>
</feature>
<feature type="compositionally biased region" description="Basic residues" evidence="6">
    <location>
        <begin position="907"/>
        <end position="918"/>
    </location>
</feature>
<evidence type="ECO:0000256" key="2">
    <source>
        <dbReference type="ARBA" id="ARBA00022692"/>
    </source>
</evidence>
<dbReference type="Gene3D" id="1.20.1250.20">
    <property type="entry name" value="MFS general substrate transporter like domains"/>
    <property type="match status" value="1"/>
</dbReference>
<evidence type="ECO:0000256" key="3">
    <source>
        <dbReference type="ARBA" id="ARBA00022989"/>
    </source>
</evidence>
<name>A0ABR1H1P5_9HYPO</name>
<feature type="transmembrane region" description="Helical" evidence="7">
    <location>
        <begin position="396"/>
        <end position="417"/>
    </location>
</feature>
<comment type="caution">
    <text evidence="9">The sequence shown here is derived from an EMBL/GenBank/DDBJ whole genome shotgun (WGS) entry which is preliminary data.</text>
</comment>
<dbReference type="InterPro" id="IPR020846">
    <property type="entry name" value="MFS_dom"/>
</dbReference>
<dbReference type="CDD" id="cd17323">
    <property type="entry name" value="MFS_Tpo1_MDR_like"/>
    <property type="match status" value="1"/>
</dbReference>
<feature type="transmembrane region" description="Helical" evidence="7">
    <location>
        <begin position="368"/>
        <end position="384"/>
    </location>
</feature>
<dbReference type="InterPro" id="IPR036259">
    <property type="entry name" value="MFS_trans_sf"/>
</dbReference>
<protein>
    <recommendedName>
        <fullName evidence="8">Major facilitator superfamily (MFS) profile domain-containing protein</fullName>
    </recommendedName>
</protein>
<feature type="region of interest" description="Disordered" evidence="6">
    <location>
        <begin position="774"/>
        <end position="800"/>
    </location>
</feature>
<keyword evidence="4 7" id="KW-0472">Membrane</keyword>
<evidence type="ECO:0000313" key="9">
    <source>
        <dbReference type="EMBL" id="KAK7415028.1"/>
    </source>
</evidence>
<feature type="transmembrane region" description="Helical" evidence="7">
    <location>
        <begin position="437"/>
        <end position="461"/>
    </location>
</feature>
<feature type="compositionally biased region" description="Polar residues" evidence="6">
    <location>
        <begin position="785"/>
        <end position="800"/>
    </location>
</feature>
<feature type="transmembrane region" description="Helical" evidence="7">
    <location>
        <begin position="219"/>
        <end position="240"/>
    </location>
</feature>
<dbReference type="Proteomes" id="UP001498476">
    <property type="component" value="Unassembled WGS sequence"/>
</dbReference>
<feature type="transmembrane region" description="Helical" evidence="7">
    <location>
        <begin position="502"/>
        <end position="528"/>
    </location>
</feature>
<dbReference type="PANTHER" id="PTHR23502:SF60">
    <property type="entry name" value="MAJOR FACILITATOR SUPERFAMILY (MFS) PROFILE DOMAIN-CONTAINING PROTEIN-RELATED"/>
    <property type="match status" value="1"/>
</dbReference>
<feature type="transmembrane region" description="Helical" evidence="7">
    <location>
        <begin position="165"/>
        <end position="185"/>
    </location>
</feature>